<proteinExistence type="predicted"/>
<dbReference type="HOGENOM" id="CLU_096503_1_0_6"/>
<protein>
    <submittedName>
        <fullName evidence="1">Uncharacterized protein</fullName>
    </submittedName>
</protein>
<reference evidence="2" key="1">
    <citation type="submission" date="2014-09" db="EMBL/GenBank/DDBJ databases">
        <authorList>
            <person name="Gomez-Valero L."/>
        </authorList>
    </citation>
    <scope>NUCLEOTIDE SEQUENCE [LARGE SCALE GENOMIC DNA]</scope>
    <source>
        <strain evidence="2">ATCC35250</strain>
    </source>
</reference>
<sequence>MKLLFLGVFSFMAVGKDTFQANMLIEGNNGNRLLIDCGTDIRHSLYAQGYSHNSIDAVYISHLHSDHIGGLEWLGFSTFFQENRRVTLYISQDLITKLWQNALSAGMSSLEDKQAQLDTYFNVKKILDHRFIFDGNQLELIKTFHMLDNGQYVPSYGLYIHTETNKIFITTDSRFSPEHLSKIYRQANIIFQDCEIGNNSGQHARYEELRTLDSEIKQKMWLYGYSNIALPHAKEDGFLGFISQGQVFDI</sequence>
<evidence type="ECO:0000313" key="2">
    <source>
        <dbReference type="Proteomes" id="UP000032803"/>
    </source>
</evidence>
<dbReference type="SUPFAM" id="SSF56281">
    <property type="entry name" value="Metallo-hydrolase/oxidoreductase"/>
    <property type="match status" value="1"/>
</dbReference>
<evidence type="ECO:0000313" key="1">
    <source>
        <dbReference type="EMBL" id="CEK10387.1"/>
    </source>
</evidence>
<dbReference type="RefSeq" id="WP_045105772.1">
    <property type="nucleotide sequence ID" value="NZ_LN681225.1"/>
</dbReference>
<dbReference type="Proteomes" id="UP000032803">
    <property type="component" value="Chromosome I"/>
</dbReference>
<accession>A0A0A8UTG1</accession>
<gene>
    <name evidence="1" type="ORF">LHA_1340</name>
</gene>
<dbReference type="PANTHER" id="PTHR42663">
    <property type="entry name" value="HYDROLASE C777.06C-RELATED-RELATED"/>
    <property type="match status" value="1"/>
</dbReference>
<organism evidence="1 2">
    <name type="scientific">Legionella hackeliae</name>
    <dbReference type="NCBI Taxonomy" id="449"/>
    <lineage>
        <taxon>Bacteria</taxon>
        <taxon>Pseudomonadati</taxon>
        <taxon>Pseudomonadota</taxon>
        <taxon>Gammaproteobacteria</taxon>
        <taxon>Legionellales</taxon>
        <taxon>Legionellaceae</taxon>
        <taxon>Legionella</taxon>
    </lineage>
</organism>
<dbReference type="InterPro" id="IPR036866">
    <property type="entry name" value="RibonucZ/Hydroxyglut_hydro"/>
</dbReference>
<dbReference type="Pfam" id="PF23023">
    <property type="entry name" value="Anti-Pycsar_Apyc1"/>
    <property type="match status" value="1"/>
</dbReference>
<dbReference type="OrthoDB" id="9803916at2"/>
<dbReference type="GO" id="GO:0016787">
    <property type="term" value="F:hydrolase activity"/>
    <property type="evidence" value="ECO:0007669"/>
    <property type="project" value="UniProtKB-KW"/>
</dbReference>
<dbReference type="AlphaFoldDB" id="A0A0A8UTG1"/>
<dbReference type="Gene3D" id="3.60.15.10">
    <property type="entry name" value="Ribonuclease Z/Hydroxyacylglutathione hydrolase-like"/>
    <property type="match status" value="1"/>
</dbReference>
<keyword evidence="2" id="KW-1185">Reference proteome</keyword>
<dbReference type="GO" id="GO:0046872">
    <property type="term" value="F:metal ion binding"/>
    <property type="evidence" value="ECO:0007669"/>
    <property type="project" value="UniProtKB-KW"/>
</dbReference>
<dbReference type="KEGG" id="lha:LHA_1340"/>
<dbReference type="EMBL" id="LN681225">
    <property type="protein sequence ID" value="CEK10387.1"/>
    <property type="molecule type" value="Genomic_DNA"/>
</dbReference>
<dbReference type="PANTHER" id="PTHR42663:SF6">
    <property type="entry name" value="HYDROLASE C777.06C-RELATED"/>
    <property type="match status" value="1"/>
</dbReference>
<dbReference type="STRING" id="449.LHA_1340"/>
<name>A0A0A8UTG1_LEGHA</name>
<dbReference type="PATRIC" id="fig|449.7.peg.509"/>